<keyword evidence="3" id="KW-1185">Reference proteome</keyword>
<evidence type="ECO:0000313" key="2">
    <source>
        <dbReference type="EMBL" id="MCP2349879.1"/>
    </source>
</evidence>
<dbReference type="Proteomes" id="UP001320766">
    <property type="component" value="Unassembled WGS sequence"/>
</dbReference>
<proteinExistence type="predicted"/>
<feature type="region of interest" description="Disordered" evidence="1">
    <location>
        <begin position="107"/>
        <end position="171"/>
    </location>
</feature>
<gene>
    <name evidence="2" type="ORF">HD595_006001</name>
</gene>
<feature type="compositionally biased region" description="Low complexity" evidence="1">
    <location>
        <begin position="107"/>
        <end position="140"/>
    </location>
</feature>
<evidence type="ECO:0000256" key="1">
    <source>
        <dbReference type="SAM" id="MobiDB-lite"/>
    </source>
</evidence>
<evidence type="ECO:0008006" key="4">
    <source>
        <dbReference type="Google" id="ProtNLM"/>
    </source>
</evidence>
<dbReference type="InterPro" id="IPR052750">
    <property type="entry name" value="GH18_Chitinase"/>
</dbReference>
<dbReference type="PANTHER" id="PTHR42976">
    <property type="entry name" value="BIFUNCTIONAL CHITINASE/LYSOZYME-RELATED"/>
    <property type="match status" value="1"/>
</dbReference>
<dbReference type="Gene3D" id="3.20.20.80">
    <property type="entry name" value="Glycosidases"/>
    <property type="match status" value="1"/>
</dbReference>
<dbReference type="EMBL" id="JAMZEC010000001">
    <property type="protein sequence ID" value="MCP2349879.1"/>
    <property type="molecule type" value="Genomic_DNA"/>
</dbReference>
<organism evidence="2 3">
    <name type="scientific">Nonomuraea roseoviolacea subsp. carminata</name>
    <dbReference type="NCBI Taxonomy" id="160689"/>
    <lineage>
        <taxon>Bacteria</taxon>
        <taxon>Bacillati</taxon>
        <taxon>Actinomycetota</taxon>
        <taxon>Actinomycetes</taxon>
        <taxon>Streptosporangiales</taxon>
        <taxon>Streptosporangiaceae</taxon>
        <taxon>Nonomuraea</taxon>
    </lineage>
</organism>
<dbReference type="RefSeq" id="WP_253774806.1">
    <property type="nucleotide sequence ID" value="NZ_BAAAVE010000021.1"/>
</dbReference>
<dbReference type="PANTHER" id="PTHR42976:SF1">
    <property type="entry name" value="GH18 DOMAIN-CONTAINING PROTEIN-RELATED"/>
    <property type="match status" value="1"/>
</dbReference>
<name>A0ABT1KAB3_9ACTN</name>
<reference evidence="2 3" key="1">
    <citation type="submission" date="2022-06" db="EMBL/GenBank/DDBJ databases">
        <title>Sequencing the genomes of 1000 actinobacteria strains.</title>
        <authorList>
            <person name="Klenk H.-P."/>
        </authorList>
    </citation>
    <scope>NUCLEOTIDE SEQUENCE [LARGE SCALE GENOMIC DNA]</scope>
    <source>
        <strain evidence="2 3">DSM 44170</strain>
    </source>
</reference>
<comment type="caution">
    <text evidence="2">The sequence shown here is derived from an EMBL/GenBank/DDBJ whole genome shotgun (WGS) entry which is preliminary data.</text>
</comment>
<accession>A0ABT1KAB3</accession>
<sequence>MSGSRLSDGRLPRPLAFLAALALAGVTAVSVTLLPARALPDLVPPSMSPALARPRPPGATSSAATGPASFVRFAEPGRDQGFDLADDARRTGARWYALAHLVAGPAPCTPAWTTASTPSSKTPTADDAPSPSPTLLAAPEATEDGDAPAEKPTTTAADEPGESAGDEERERALATQIRALRDEGGGAGLVLGGPRGRDLAAACPTPEGLAAAYGAALSRLGAAYLDVEARDAADRPAVVRRARALRLLQQQRRLPVTFTLPLHDDGLAERDVTMLHLTRLYGADIATVNLLATVEPSGSSPGRMRRVASAVRAAVRQVARVQGLDGPADAWHQVALTPVLDDAADLNETDARALATFAARNDLAWLSLRGAEPEPAVARVLAHTLA</sequence>
<protein>
    <recommendedName>
        <fullName evidence="4">Chitinase</fullName>
    </recommendedName>
</protein>
<evidence type="ECO:0000313" key="3">
    <source>
        <dbReference type="Proteomes" id="UP001320766"/>
    </source>
</evidence>